<name>A0AAD8GRN3_9APIA</name>
<dbReference type="Proteomes" id="UP001237642">
    <property type="component" value="Unassembled WGS sequence"/>
</dbReference>
<organism evidence="1 2">
    <name type="scientific">Heracleum sosnowskyi</name>
    <dbReference type="NCBI Taxonomy" id="360622"/>
    <lineage>
        <taxon>Eukaryota</taxon>
        <taxon>Viridiplantae</taxon>
        <taxon>Streptophyta</taxon>
        <taxon>Embryophyta</taxon>
        <taxon>Tracheophyta</taxon>
        <taxon>Spermatophyta</taxon>
        <taxon>Magnoliopsida</taxon>
        <taxon>eudicotyledons</taxon>
        <taxon>Gunneridae</taxon>
        <taxon>Pentapetalae</taxon>
        <taxon>asterids</taxon>
        <taxon>campanulids</taxon>
        <taxon>Apiales</taxon>
        <taxon>Apiaceae</taxon>
        <taxon>Apioideae</taxon>
        <taxon>apioid superclade</taxon>
        <taxon>Tordylieae</taxon>
        <taxon>Tordyliinae</taxon>
        <taxon>Heracleum</taxon>
    </lineage>
</organism>
<comment type="caution">
    <text evidence="1">The sequence shown here is derived from an EMBL/GenBank/DDBJ whole genome shotgun (WGS) entry which is preliminary data.</text>
</comment>
<dbReference type="EMBL" id="JAUIZM010000014">
    <property type="protein sequence ID" value="KAK1352811.1"/>
    <property type="molecule type" value="Genomic_DNA"/>
</dbReference>
<protein>
    <submittedName>
        <fullName evidence="1">Uncharacterized protein</fullName>
    </submittedName>
</protein>
<dbReference type="AlphaFoldDB" id="A0AAD8GRN3"/>
<gene>
    <name evidence="1" type="ORF">POM88_052649</name>
</gene>
<sequence>MYPCSKVEHLPKRKPDYIPIKIIVQKQVHVGRRTRKRRRGSRFEKEWLRDDECSNIVSDAWHSTLNSDVDSKIYFCAEKLNSWSVKRSTDFGKEVLCRREKIGMLMKDQTTPETMAEIRTLDTEIDELKRREETYWAQRSRQD</sequence>
<proteinExistence type="predicted"/>
<accession>A0AAD8GRN3</accession>
<keyword evidence="2" id="KW-1185">Reference proteome</keyword>
<reference evidence="1" key="2">
    <citation type="submission" date="2023-05" db="EMBL/GenBank/DDBJ databases">
        <authorList>
            <person name="Schelkunov M.I."/>
        </authorList>
    </citation>
    <scope>NUCLEOTIDE SEQUENCE</scope>
    <source>
        <strain evidence="1">Hsosn_3</strain>
        <tissue evidence="1">Leaf</tissue>
    </source>
</reference>
<evidence type="ECO:0000313" key="1">
    <source>
        <dbReference type="EMBL" id="KAK1352811.1"/>
    </source>
</evidence>
<evidence type="ECO:0000313" key="2">
    <source>
        <dbReference type="Proteomes" id="UP001237642"/>
    </source>
</evidence>
<reference evidence="1" key="1">
    <citation type="submission" date="2023-02" db="EMBL/GenBank/DDBJ databases">
        <title>Genome of toxic invasive species Heracleum sosnowskyi carries increased number of genes despite the absence of recent whole-genome duplications.</title>
        <authorList>
            <person name="Schelkunov M."/>
            <person name="Shtratnikova V."/>
            <person name="Makarenko M."/>
            <person name="Klepikova A."/>
            <person name="Omelchenko D."/>
            <person name="Novikova G."/>
            <person name="Obukhova E."/>
            <person name="Bogdanov V."/>
            <person name="Penin A."/>
            <person name="Logacheva M."/>
        </authorList>
    </citation>
    <scope>NUCLEOTIDE SEQUENCE</scope>
    <source>
        <strain evidence="1">Hsosn_3</strain>
        <tissue evidence="1">Leaf</tissue>
    </source>
</reference>